<dbReference type="RefSeq" id="WP_131919450.1">
    <property type="nucleotide sequence ID" value="NZ_JAOQNU010000014.1"/>
</dbReference>
<dbReference type="Pfam" id="PF20437">
    <property type="entry name" value="LonC_helical"/>
    <property type="match status" value="1"/>
</dbReference>
<comment type="caution">
    <text evidence="5">The sequence shown here is derived from an EMBL/GenBank/DDBJ whole genome shotgun (WGS) entry which is preliminary data.</text>
</comment>
<gene>
    <name evidence="5" type="ORF">EDD73_11523</name>
</gene>
<name>A0A4R2RN99_9FIRM</name>
<keyword evidence="2" id="KW-0378">Hydrolase</keyword>
<dbReference type="Proteomes" id="UP000294813">
    <property type="component" value="Unassembled WGS sequence"/>
</dbReference>
<dbReference type="InterPro" id="IPR046843">
    <property type="entry name" value="LonB_AAA-LID"/>
</dbReference>
<dbReference type="SUPFAM" id="SSF54211">
    <property type="entry name" value="Ribosomal protein S5 domain 2-like"/>
    <property type="match status" value="1"/>
</dbReference>
<dbReference type="Pfam" id="PF13654">
    <property type="entry name" value="AAA_32"/>
    <property type="match status" value="1"/>
</dbReference>
<feature type="active site" evidence="2">
    <location>
        <position position="668"/>
    </location>
</feature>
<dbReference type="PRINTS" id="PR00830">
    <property type="entry name" value="ENDOLAPTASE"/>
</dbReference>
<dbReference type="GO" id="GO:0006508">
    <property type="term" value="P:proteolysis"/>
    <property type="evidence" value="ECO:0007669"/>
    <property type="project" value="UniProtKB-KW"/>
</dbReference>
<dbReference type="GO" id="GO:0005524">
    <property type="term" value="F:ATP binding"/>
    <property type="evidence" value="ECO:0007669"/>
    <property type="project" value="InterPro"/>
</dbReference>
<accession>A0A4R2RN99</accession>
<dbReference type="Gene3D" id="3.40.50.300">
    <property type="entry name" value="P-loop containing nucleotide triphosphate hydrolases"/>
    <property type="match status" value="2"/>
</dbReference>
<evidence type="ECO:0000313" key="5">
    <source>
        <dbReference type="EMBL" id="TCP63777.1"/>
    </source>
</evidence>
<dbReference type="AlphaFoldDB" id="A0A4R2RN99"/>
<feature type="coiled-coil region" evidence="3">
    <location>
        <begin position="145"/>
        <end position="176"/>
    </location>
</feature>
<dbReference type="Pfam" id="PF05362">
    <property type="entry name" value="Lon_C"/>
    <property type="match status" value="1"/>
</dbReference>
<dbReference type="GO" id="GO:0030163">
    <property type="term" value="P:protein catabolic process"/>
    <property type="evidence" value="ECO:0007669"/>
    <property type="project" value="InterPro"/>
</dbReference>
<dbReference type="InterPro" id="IPR020568">
    <property type="entry name" value="Ribosomal_Su5_D2-typ_SF"/>
</dbReference>
<dbReference type="InterPro" id="IPR041699">
    <property type="entry name" value="AAA_32"/>
</dbReference>
<dbReference type="Gene3D" id="3.30.230.10">
    <property type="match status" value="1"/>
</dbReference>
<dbReference type="EMBL" id="SLXT01000015">
    <property type="protein sequence ID" value="TCP63777.1"/>
    <property type="molecule type" value="Genomic_DNA"/>
</dbReference>
<dbReference type="InterPro" id="IPR027065">
    <property type="entry name" value="Lon_Prtase"/>
</dbReference>
<dbReference type="GO" id="GO:0004176">
    <property type="term" value="F:ATP-dependent peptidase activity"/>
    <property type="evidence" value="ECO:0007669"/>
    <property type="project" value="UniProtKB-UniRule"/>
</dbReference>
<proteinExistence type="inferred from homology"/>
<dbReference type="PROSITE" id="PS51786">
    <property type="entry name" value="LON_PROTEOLYTIC"/>
    <property type="match status" value="1"/>
</dbReference>
<reference evidence="5 6" key="1">
    <citation type="submission" date="2019-03" db="EMBL/GenBank/DDBJ databases">
        <title>Genomic Encyclopedia of Type Strains, Phase IV (KMG-IV): sequencing the most valuable type-strain genomes for metagenomic binning, comparative biology and taxonomic classification.</title>
        <authorList>
            <person name="Goeker M."/>
        </authorList>
    </citation>
    <scope>NUCLEOTIDE SEQUENCE [LARGE SCALE GENOMIC DNA]</scope>
    <source>
        <strain evidence="5 6">DSM 11170</strain>
    </source>
</reference>
<keyword evidence="3" id="KW-0175">Coiled coil</keyword>
<dbReference type="PANTHER" id="PTHR10046">
    <property type="entry name" value="ATP DEPENDENT LON PROTEASE FAMILY MEMBER"/>
    <property type="match status" value="1"/>
</dbReference>
<evidence type="ECO:0000256" key="2">
    <source>
        <dbReference type="PROSITE-ProRule" id="PRU01122"/>
    </source>
</evidence>
<comment type="catalytic activity">
    <reaction evidence="2">
        <text>Hydrolysis of proteins in presence of ATP.</text>
        <dbReference type="EC" id="3.4.21.53"/>
    </reaction>
</comment>
<dbReference type="EC" id="3.4.21.53" evidence="2"/>
<protein>
    <recommendedName>
        <fullName evidence="2">endopeptidase La</fullName>
        <ecNumber evidence="2">3.4.21.53</ecNumber>
    </recommendedName>
</protein>
<keyword evidence="6" id="KW-1185">Reference proteome</keyword>
<evidence type="ECO:0000313" key="6">
    <source>
        <dbReference type="Proteomes" id="UP000294813"/>
    </source>
</evidence>
<dbReference type="Pfam" id="PF20436">
    <property type="entry name" value="LonB_AAA-LID"/>
    <property type="match status" value="1"/>
</dbReference>
<evidence type="ECO:0000256" key="1">
    <source>
        <dbReference type="ARBA" id="ARBA00022670"/>
    </source>
</evidence>
<evidence type="ECO:0000256" key="3">
    <source>
        <dbReference type="SAM" id="Coils"/>
    </source>
</evidence>
<dbReference type="SUPFAM" id="SSF52540">
    <property type="entry name" value="P-loop containing nucleoside triphosphate hydrolases"/>
    <property type="match status" value="1"/>
</dbReference>
<dbReference type="Gene3D" id="1.10.8.60">
    <property type="match status" value="1"/>
</dbReference>
<dbReference type="GO" id="GO:0004252">
    <property type="term" value="F:serine-type endopeptidase activity"/>
    <property type="evidence" value="ECO:0007669"/>
    <property type="project" value="UniProtKB-UniRule"/>
</dbReference>
<dbReference type="InterPro" id="IPR014721">
    <property type="entry name" value="Ribsml_uS5_D2-typ_fold_subgr"/>
</dbReference>
<evidence type="ECO:0000259" key="4">
    <source>
        <dbReference type="PROSITE" id="PS51786"/>
    </source>
</evidence>
<organism evidence="5 6">
    <name type="scientific">Heliophilum fasciatum</name>
    <dbReference type="NCBI Taxonomy" id="35700"/>
    <lineage>
        <taxon>Bacteria</taxon>
        <taxon>Bacillati</taxon>
        <taxon>Bacillota</taxon>
        <taxon>Clostridia</taxon>
        <taxon>Eubacteriales</taxon>
        <taxon>Heliobacteriaceae</taxon>
        <taxon>Heliophilum</taxon>
    </lineage>
</organism>
<dbReference type="InterPro" id="IPR008269">
    <property type="entry name" value="Lon_proteolytic"/>
</dbReference>
<keyword evidence="2" id="KW-0720">Serine protease</keyword>
<feature type="active site" evidence="2">
    <location>
        <position position="711"/>
    </location>
</feature>
<sequence length="822" mass="91188">MSKKSKGKLPEEAQRLQPTQLQAYCDPADFAFTTTDEIEPLGTGIIGQPRALRAMEFGLAAKHSGYHIFISGPSGTGKMTFAQAVARQVAEHEPAPQDICYVNHFAKPDQPRVLHFAAGQGTLFRNEVKKLIQDYQDGLRKVLGSKDYEAKRIEYLRRIEEQMNELLQEMEEIAAGEGFLLKKGANGFFPVPMGQDGKGLTKEEFEALDEATQKHIQMKESRLEGLLTDIARRSRQLQAVAGQWLRGFERQAATDTIDQQLQGLLEKYAEAPQVMEYLQALRDDVIEHLDDFKVIEEGESDEGATPLALLTKAQKASRVRYDVNVLVATVPDKGAPVIVENNPTYPHLFGKVDYRSLFGNWVTDFTMLKPGAVHLANGGYLIVPALALLSEPGAWDGLKRILKSGEIRIENLSDHLGLSLSASLKPEPVPVNVKVILHGSARIYHLLYALDEDFRKYFKVRVDFDEVMERNQETMAQYAGFIRSLAEREGLPAFTARGVARIIDESSRMVADQTKLSAHFDVIKGWVLEAAHWAPPGALVDAAHVDQAIWERRYRHDSSERRIREETLRGTLMIATEGQVIGQVNGLAVLDLNDYRFGKPSRITARSYLGREGVIHIERETQMSGQSHDKGILTLASFFAARFARERPVAFAATITFEQLYGGIDGDSASVAELCALMSAIGELPLRQDLAVTGSVNQHGEVQPIGGVNEKIEGFFRICQARGLTGQQGVIIPALNQPHLMLSREVIDAVRQGTFHVFSVTTADQAMALLTGLPPGKTGKNGQWSEGSFNRAVSDALERMHQAWQDVRRTNRIKGSGQRKDG</sequence>
<dbReference type="OrthoDB" id="9758568at2"/>
<feature type="domain" description="Lon proteolytic" evidence="4">
    <location>
        <begin position="578"/>
        <end position="773"/>
    </location>
</feature>
<dbReference type="InterPro" id="IPR027417">
    <property type="entry name" value="P-loop_NTPase"/>
</dbReference>
<dbReference type="InterPro" id="IPR046844">
    <property type="entry name" value="Lon-like_helical"/>
</dbReference>
<comment type="similarity">
    <text evidence="2">Belongs to the peptidase S16 family.</text>
</comment>
<keyword evidence="1 2" id="KW-0645">Protease</keyword>